<accession>A0A0A9P369</accession>
<sequence length="28" mass="2884">MLLLGAGWSVARCFFSLSLSLLTLAAAA</sequence>
<reference evidence="1" key="2">
    <citation type="journal article" date="2015" name="Data Brief">
        <title>Shoot transcriptome of the giant reed, Arundo donax.</title>
        <authorList>
            <person name="Barrero R.A."/>
            <person name="Guerrero F.D."/>
            <person name="Moolhuijzen P."/>
            <person name="Goolsby J.A."/>
            <person name="Tidwell J."/>
            <person name="Bellgard S.E."/>
            <person name="Bellgard M.I."/>
        </authorList>
    </citation>
    <scope>NUCLEOTIDE SEQUENCE</scope>
    <source>
        <tissue evidence="1">Shoot tissue taken approximately 20 cm above the soil surface</tissue>
    </source>
</reference>
<dbReference type="AlphaFoldDB" id="A0A0A9P369"/>
<reference evidence="1" key="1">
    <citation type="submission" date="2014-09" db="EMBL/GenBank/DDBJ databases">
        <authorList>
            <person name="Magalhaes I.L.F."/>
            <person name="Oliveira U."/>
            <person name="Santos F.R."/>
            <person name="Vidigal T.H.D.A."/>
            <person name="Brescovit A.D."/>
            <person name="Santos A.J."/>
        </authorList>
    </citation>
    <scope>NUCLEOTIDE SEQUENCE</scope>
    <source>
        <tissue evidence="1">Shoot tissue taken approximately 20 cm above the soil surface</tissue>
    </source>
</reference>
<proteinExistence type="predicted"/>
<name>A0A0A9P369_ARUDO</name>
<protein>
    <submittedName>
        <fullName evidence="1">Uncharacterized protein</fullName>
    </submittedName>
</protein>
<evidence type="ECO:0000313" key="1">
    <source>
        <dbReference type="EMBL" id="JAD16148.1"/>
    </source>
</evidence>
<dbReference type="EMBL" id="GBRH01281747">
    <property type="protein sequence ID" value="JAD16148.1"/>
    <property type="molecule type" value="Transcribed_RNA"/>
</dbReference>
<organism evidence="1">
    <name type="scientific">Arundo donax</name>
    <name type="common">Giant reed</name>
    <name type="synonym">Donax arundinaceus</name>
    <dbReference type="NCBI Taxonomy" id="35708"/>
    <lineage>
        <taxon>Eukaryota</taxon>
        <taxon>Viridiplantae</taxon>
        <taxon>Streptophyta</taxon>
        <taxon>Embryophyta</taxon>
        <taxon>Tracheophyta</taxon>
        <taxon>Spermatophyta</taxon>
        <taxon>Magnoliopsida</taxon>
        <taxon>Liliopsida</taxon>
        <taxon>Poales</taxon>
        <taxon>Poaceae</taxon>
        <taxon>PACMAD clade</taxon>
        <taxon>Arundinoideae</taxon>
        <taxon>Arundineae</taxon>
        <taxon>Arundo</taxon>
    </lineage>
</organism>